<keyword evidence="2" id="KW-1185">Reference proteome</keyword>
<dbReference type="EMBL" id="JACHXP010000034">
    <property type="protein sequence ID" value="MBB3192548.1"/>
    <property type="molecule type" value="Genomic_DNA"/>
</dbReference>
<protein>
    <submittedName>
        <fullName evidence="1">Uncharacterized protein</fullName>
    </submittedName>
</protein>
<dbReference type="AlphaFoldDB" id="A0A839VEJ7"/>
<reference evidence="1 2" key="1">
    <citation type="submission" date="2020-08" db="EMBL/GenBank/DDBJ databases">
        <title>Genomic Encyclopedia of Type Strains, Phase III (KMG-III): the genomes of soil and plant-associated and newly described type strains.</title>
        <authorList>
            <person name="Whitman W."/>
        </authorList>
    </citation>
    <scope>NUCLEOTIDE SEQUENCE [LARGE SCALE GENOMIC DNA]</scope>
    <source>
        <strain evidence="1 2">CECT 7282</strain>
    </source>
</reference>
<evidence type="ECO:0000313" key="2">
    <source>
        <dbReference type="Proteomes" id="UP000547614"/>
    </source>
</evidence>
<evidence type="ECO:0000313" key="1">
    <source>
        <dbReference type="EMBL" id="MBB3192548.1"/>
    </source>
</evidence>
<name>A0A839VEJ7_9GAMM</name>
<proteinExistence type="predicted"/>
<dbReference type="Proteomes" id="UP000547614">
    <property type="component" value="Unassembled WGS sequence"/>
</dbReference>
<accession>A0A839VEJ7</accession>
<organism evidence="1 2">
    <name type="scientific">Halomonas cerina</name>
    <dbReference type="NCBI Taxonomy" id="447424"/>
    <lineage>
        <taxon>Bacteria</taxon>
        <taxon>Pseudomonadati</taxon>
        <taxon>Pseudomonadota</taxon>
        <taxon>Gammaproteobacteria</taxon>
        <taxon>Oceanospirillales</taxon>
        <taxon>Halomonadaceae</taxon>
        <taxon>Halomonas</taxon>
    </lineage>
</organism>
<comment type="caution">
    <text evidence="1">The sequence shown here is derived from an EMBL/GenBank/DDBJ whole genome shotgun (WGS) entry which is preliminary data.</text>
</comment>
<dbReference type="RefSeq" id="WP_281376093.1">
    <property type="nucleotide sequence ID" value="NZ_JACHXP010000034.1"/>
</dbReference>
<gene>
    <name evidence="1" type="ORF">FHR94_003845</name>
</gene>
<sequence length="44" mass="5001">MSWMTSTFNSGTQQRLQQAPIDELKCWAENLRNAQSLADVFGEP</sequence>